<organism evidence="7 8">
    <name type="scientific">Aegotheles bennettii</name>
    <dbReference type="NCBI Taxonomy" id="48278"/>
    <lineage>
        <taxon>Eukaryota</taxon>
        <taxon>Metazoa</taxon>
        <taxon>Chordata</taxon>
        <taxon>Craniata</taxon>
        <taxon>Vertebrata</taxon>
        <taxon>Euteleostomi</taxon>
        <taxon>Archelosauria</taxon>
        <taxon>Archosauria</taxon>
        <taxon>Dinosauria</taxon>
        <taxon>Saurischia</taxon>
        <taxon>Theropoda</taxon>
        <taxon>Coelurosauria</taxon>
        <taxon>Aves</taxon>
        <taxon>Neognathae</taxon>
        <taxon>Neoaves</taxon>
        <taxon>Strisores</taxon>
        <taxon>Caprimulgiformes</taxon>
        <taxon>Aegothelidae</taxon>
        <taxon>Aegotheles</taxon>
    </lineage>
</organism>
<evidence type="ECO:0000313" key="8">
    <source>
        <dbReference type="Proteomes" id="UP000559068"/>
    </source>
</evidence>
<feature type="non-terminal residue" evidence="7">
    <location>
        <position position="188"/>
    </location>
</feature>
<proteinExistence type="inferred from homology"/>
<evidence type="ECO:0000256" key="5">
    <source>
        <dbReference type="ARBA" id="ARBA00022833"/>
    </source>
</evidence>
<dbReference type="GO" id="GO:0016554">
    <property type="term" value="P:cytidine to uridine editing"/>
    <property type="evidence" value="ECO:0007669"/>
    <property type="project" value="TreeGrafter"/>
</dbReference>
<dbReference type="SUPFAM" id="SSF53927">
    <property type="entry name" value="Cytidine deaminase-like"/>
    <property type="match status" value="1"/>
</dbReference>
<dbReference type="Proteomes" id="UP000559068">
    <property type="component" value="Unassembled WGS sequence"/>
</dbReference>
<evidence type="ECO:0000256" key="4">
    <source>
        <dbReference type="ARBA" id="ARBA00022801"/>
    </source>
</evidence>
<feature type="non-terminal residue" evidence="7">
    <location>
        <position position="1"/>
    </location>
</feature>
<dbReference type="PANTHER" id="PTHR13857">
    <property type="entry name" value="MRNA EDITING ENZYME"/>
    <property type="match status" value="1"/>
</dbReference>
<dbReference type="AlphaFoldDB" id="A0A7K6U2K2"/>
<evidence type="ECO:0000256" key="3">
    <source>
        <dbReference type="ARBA" id="ARBA00022723"/>
    </source>
</evidence>
<evidence type="ECO:0000313" key="7">
    <source>
        <dbReference type="EMBL" id="NWX16588.1"/>
    </source>
</evidence>
<comment type="cofactor">
    <cofactor evidence="1">
        <name>Zn(2+)</name>
        <dbReference type="ChEBI" id="CHEBI:29105"/>
    </cofactor>
</comment>
<evidence type="ECO:0000256" key="1">
    <source>
        <dbReference type="ARBA" id="ARBA00001947"/>
    </source>
</evidence>
<protein>
    <submittedName>
        <fullName evidence="7">ABEC1 enzyme</fullName>
    </submittedName>
</protein>
<dbReference type="GO" id="GO:0003723">
    <property type="term" value="F:RNA binding"/>
    <property type="evidence" value="ECO:0007669"/>
    <property type="project" value="TreeGrafter"/>
</dbReference>
<accession>A0A7K6U2K2</accession>
<dbReference type="InterPro" id="IPR016193">
    <property type="entry name" value="Cytidine_deaminase-like"/>
</dbReference>
<dbReference type="GO" id="GO:0004126">
    <property type="term" value="F:cytidine deaminase activity"/>
    <property type="evidence" value="ECO:0007669"/>
    <property type="project" value="TreeGrafter"/>
</dbReference>
<dbReference type="GO" id="GO:0008270">
    <property type="term" value="F:zinc ion binding"/>
    <property type="evidence" value="ECO:0007669"/>
    <property type="project" value="InterPro"/>
</dbReference>
<evidence type="ECO:0000259" key="6">
    <source>
        <dbReference type="PROSITE" id="PS51747"/>
    </source>
</evidence>
<dbReference type="GO" id="GO:0005737">
    <property type="term" value="C:cytoplasm"/>
    <property type="evidence" value="ECO:0007669"/>
    <property type="project" value="TreeGrafter"/>
</dbReference>
<comment type="similarity">
    <text evidence="2">Belongs to the cytidine and deoxycytidylate deaminase family.</text>
</comment>
<name>A0A7K6U2K2_9AVES</name>
<dbReference type="PANTHER" id="PTHR13857:SF26">
    <property type="entry name" value="C-U-EDITING ENZYME APOBEC-1"/>
    <property type="match status" value="1"/>
</dbReference>
<dbReference type="InterPro" id="IPR016192">
    <property type="entry name" value="APOBEC/CMP_deaminase_Zn-bd"/>
</dbReference>
<dbReference type="OrthoDB" id="5956704at2759"/>
<keyword evidence="5" id="KW-0862">Zinc</keyword>
<keyword evidence="8" id="KW-1185">Reference proteome</keyword>
<dbReference type="Gene3D" id="3.40.140.10">
    <property type="entry name" value="Cytidine Deaminase, domain 2"/>
    <property type="match status" value="1"/>
</dbReference>
<evidence type="ECO:0000256" key="2">
    <source>
        <dbReference type="ARBA" id="ARBA00006576"/>
    </source>
</evidence>
<gene>
    <name evidence="7" type="primary">Apobec1</name>
    <name evidence="7" type="ORF">AEGBEN_R14666</name>
</gene>
<dbReference type="InterPro" id="IPR002125">
    <property type="entry name" value="CMP_dCMP_dom"/>
</dbReference>
<keyword evidence="4" id="KW-0378">Hydrolase</keyword>
<reference evidence="7 8" key="1">
    <citation type="submission" date="2019-09" db="EMBL/GenBank/DDBJ databases">
        <title>Bird 10,000 Genomes (B10K) Project - Family phase.</title>
        <authorList>
            <person name="Zhang G."/>
        </authorList>
    </citation>
    <scope>NUCLEOTIDE SEQUENCE [LARGE SCALE GENOMIC DNA]</scope>
    <source>
        <strain evidence="7">B10K-DU-029-76</strain>
        <tissue evidence="7">Heart</tissue>
    </source>
</reference>
<comment type="caution">
    <text evidence="7">The sequence shown here is derived from an EMBL/GenBank/DDBJ whole genome shotgun (WGS) entry which is preliminary data.</text>
</comment>
<dbReference type="GO" id="GO:0005634">
    <property type="term" value="C:nucleus"/>
    <property type="evidence" value="ECO:0007669"/>
    <property type="project" value="TreeGrafter"/>
</dbReference>
<dbReference type="PROSITE" id="PS00903">
    <property type="entry name" value="CYT_DCMP_DEAMINASES_1"/>
    <property type="match status" value="1"/>
</dbReference>
<dbReference type="InterPro" id="IPR050610">
    <property type="entry name" value="APOBEC_Cyt_Deaminase"/>
</dbReference>
<dbReference type="EMBL" id="VZRW01005721">
    <property type="protein sequence ID" value="NWX16588.1"/>
    <property type="molecule type" value="Genomic_DNA"/>
</dbReference>
<sequence length="188" mass="22745">LKFLFCFSMHISRRALRDNFDPRNFRGEAYLLCKLQWGETGTPWIHWVRNYSCYRYYHAEVYFLENIFHVRRFNSHVTCSITWYLSWSPCADCCYKIQDFLKKHSYVNIHIRVARLYYINNEKNRQGLRNLTSLAGVTIAVMEMEDYEDCWETFIQGGVDDDFWTVDFQSEITRNRLKLQDVLEVSRL</sequence>
<dbReference type="PROSITE" id="PS51747">
    <property type="entry name" value="CYT_DCMP_DEAMINASES_2"/>
    <property type="match status" value="1"/>
</dbReference>
<dbReference type="Pfam" id="PF18750">
    <property type="entry name" value="SNAD4"/>
    <property type="match status" value="1"/>
</dbReference>
<feature type="domain" description="CMP/dCMP-type deaminase" evidence="6">
    <location>
        <begin position="20"/>
        <end position="131"/>
    </location>
</feature>
<keyword evidence="3" id="KW-0479">Metal-binding</keyword>